<dbReference type="GO" id="GO:0051213">
    <property type="term" value="F:dioxygenase activity"/>
    <property type="evidence" value="ECO:0007669"/>
    <property type="project" value="UniProtKB-KW"/>
</dbReference>
<dbReference type="EMBL" id="JADPUN010000267">
    <property type="protein sequence ID" value="MBF9133361.1"/>
    <property type="molecule type" value="Genomic_DNA"/>
</dbReference>
<accession>A0ABS0H4H5</accession>
<dbReference type="InterPro" id="IPR018724">
    <property type="entry name" value="2OG-Fe_dioxygenase"/>
</dbReference>
<evidence type="ECO:0000313" key="1">
    <source>
        <dbReference type="EMBL" id="MBF9133361.1"/>
    </source>
</evidence>
<dbReference type="RefSeq" id="WP_196204869.1">
    <property type="nucleotide sequence ID" value="NZ_JADPUN010000267.1"/>
</dbReference>
<keyword evidence="1" id="KW-0560">Oxidoreductase</keyword>
<dbReference type="Proteomes" id="UP000638560">
    <property type="component" value="Unassembled WGS sequence"/>
</dbReference>
<dbReference type="Gene3D" id="2.60.120.620">
    <property type="entry name" value="q2cbj1_9rhob like domain"/>
    <property type="match status" value="1"/>
</dbReference>
<organism evidence="1 2">
    <name type="scientific">Plantactinospora alkalitolerans</name>
    <dbReference type="NCBI Taxonomy" id="2789879"/>
    <lineage>
        <taxon>Bacteria</taxon>
        <taxon>Bacillati</taxon>
        <taxon>Actinomycetota</taxon>
        <taxon>Actinomycetes</taxon>
        <taxon>Micromonosporales</taxon>
        <taxon>Micromonosporaceae</taxon>
        <taxon>Plantactinospora</taxon>
    </lineage>
</organism>
<dbReference type="Pfam" id="PF10014">
    <property type="entry name" value="2OG-Fe_Oxy_2"/>
    <property type="match status" value="1"/>
</dbReference>
<comment type="caution">
    <text evidence="1">The sequence shown here is derived from an EMBL/GenBank/DDBJ whole genome shotgun (WGS) entry which is preliminary data.</text>
</comment>
<reference evidence="1 2" key="1">
    <citation type="submission" date="2020-11" db="EMBL/GenBank/DDBJ databases">
        <title>A novel isolate from a Black sea contaminated sediment with potential to produce alkanes: Plantactinospora alkalitolerans sp. nov.</title>
        <authorList>
            <person name="Carro L."/>
            <person name="Veyisoglu A."/>
            <person name="Guven K."/>
            <person name="Schumann P."/>
            <person name="Klenk H.-P."/>
            <person name="Sahin N."/>
        </authorList>
    </citation>
    <scope>NUCLEOTIDE SEQUENCE [LARGE SCALE GENOMIC DNA]</scope>
    <source>
        <strain evidence="1 2">S1510</strain>
    </source>
</reference>
<keyword evidence="1" id="KW-0223">Dioxygenase</keyword>
<gene>
    <name evidence="1" type="ORF">I0C86_31030</name>
</gene>
<evidence type="ECO:0000313" key="2">
    <source>
        <dbReference type="Proteomes" id="UP000638560"/>
    </source>
</evidence>
<keyword evidence="2" id="KW-1185">Reference proteome</keyword>
<sequence>MPAGVAGSGLRLTADVVGAIAADGFLLVDGDDFRMDAACATALEEFTRTWRDLPPDRYLPDGASYRRRRHARFLLDTDGGRLRRVPGAGYFQTATVNPLVGGIVRRFDPFSDEQADNLFMHSIIRCNAELFAACSRTVPTTWEIDAHQIRVTAGAGTVGRPSPEGRHRDGFDFIALHHVARRNVTGGRTEIFDNDGVLLARRVLCDRLDSVYADDARVLHDVTPVALGPDGPDGHRDMLLMSFTARGGK</sequence>
<proteinExistence type="predicted"/>
<name>A0ABS0H4H5_9ACTN</name>
<protein>
    <submittedName>
        <fullName evidence="1">2OG-Fe dioxygenase family protein</fullName>
    </submittedName>
</protein>